<reference evidence="6 7" key="1">
    <citation type="submission" date="2020-08" db="EMBL/GenBank/DDBJ databases">
        <title>Sequencing the genomes of 1000 actinobacteria strains.</title>
        <authorList>
            <person name="Klenk H.-P."/>
        </authorList>
    </citation>
    <scope>NUCLEOTIDE SEQUENCE [LARGE SCALE GENOMIC DNA]</scope>
    <source>
        <strain evidence="6 7">DSM 44786</strain>
    </source>
</reference>
<protein>
    <submittedName>
        <fullName evidence="6">Cyclohexanecarboxylate-CoA ligase</fullName>
        <ecNumber evidence="6">6.2.1.-</ecNumber>
    </submittedName>
</protein>
<sequence length="590" mass="62707">MNHRTEARLSGPAALFAAATPPAESAARHRAAGWWRDETFLHDLYRVAARAPDRPAIVSHRAHRPAGRRIVTVDYGQLACYVDRFAGALRSLGLGPGDPVAFQLPSWWETSALTLACLRIGAVAVPVLPTLRAHGLERVLGDLRARVCVVPDEWEGFGHAQALAELAHRLPWLRHRVVIGDAAATGAVDFAEYFLRTPHEQLPSTAGPFRADPDRTALAVTVMGLGDSYTSALHSPNTLYAGLRSQQRAPGLGPGPGEVVYSALPLTSLASLLFTVYWPPAVGGTAVFQDVWDPDSCLDLLEQAGVTRAYAAPVYWAEVLAAQRRTPRHPAALRLILSGGRTRTPAGLLAELPAALGAPAVGVWGSPEVGLGTVARGETPAERSAESDGRPLPGLELSPLSELPRPPGAPAVEPLRVRGPAVCLACWPHGAEALQLSWEQDEGWLDTGDLARADGLGGVQVVQWAGHRTGAIFLVPVAELEDGLLAHPSVREAAVVGYPDPDHGELTCAVVVPTVGAAPPGLPELRRHLTARGIAEAFLPTRLELAGSLPRDTHGAVRAEALRTWLDRPRPGHTRRWHTPGARGTATPAS</sequence>
<feature type="region of interest" description="Disordered" evidence="3">
    <location>
        <begin position="569"/>
        <end position="590"/>
    </location>
</feature>
<dbReference type="InterPro" id="IPR025110">
    <property type="entry name" value="AMP-bd_C"/>
</dbReference>
<feature type="region of interest" description="Disordered" evidence="3">
    <location>
        <begin position="377"/>
        <end position="407"/>
    </location>
</feature>
<evidence type="ECO:0000256" key="3">
    <source>
        <dbReference type="SAM" id="MobiDB-lite"/>
    </source>
</evidence>
<keyword evidence="7" id="KW-1185">Reference proteome</keyword>
<evidence type="ECO:0000259" key="4">
    <source>
        <dbReference type="Pfam" id="PF00501"/>
    </source>
</evidence>
<feature type="domain" description="AMP-binding enzyme C-terminal" evidence="5">
    <location>
        <begin position="479"/>
        <end position="555"/>
    </location>
</feature>
<dbReference type="PANTHER" id="PTHR43201:SF5">
    <property type="entry name" value="MEDIUM-CHAIN ACYL-COA LIGASE ACSF2, MITOCHONDRIAL"/>
    <property type="match status" value="1"/>
</dbReference>
<proteinExistence type="inferred from homology"/>
<comment type="similarity">
    <text evidence="1">Belongs to the ATP-dependent AMP-binding enzyme family.</text>
</comment>
<evidence type="ECO:0000256" key="2">
    <source>
        <dbReference type="ARBA" id="ARBA00022598"/>
    </source>
</evidence>
<evidence type="ECO:0000313" key="7">
    <source>
        <dbReference type="Proteomes" id="UP000573327"/>
    </source>
</evidence>
<keyword evidence="2 6" id="KW-0436">Ligase</keyword>
<evidence type="ECO:0000256" key="1">
    <source>
        <dbReference type="ARBA" id="ARBA00006432"/>
    </source>
</evidence>
<dbReference type="Pfam" id="PF13193">
    <property type="entry name" value="AMP-binding_C"/>
    <property type="match status" value="1"/>
</dbReference>
<gene>
    <name evidence="6" type="ORF">F4556_001610</name>
</gene>
<dbReference type="EMBL" id="JACHJR010000001">
    <property type="protein sequence ID" value="MBB4946075.1"/>
    <property type="molecule type" value="Genomic_DNA"/>
</dbReference>
<dbReference type="InterPro" id="IPR000873">
    <property type="entry name" value="AMP-dep_synth/lig_dom"/>
</dbReference>
<feature type="compositionally biased region" description="Low complexity" evidence="3">
    <location>
        <begin position="390"/>
        <end position="403"/>
    </location>
</feature>
<feature type="domain" description="AMP-dependent synthetase/ligase" evidence="4">
    <location>
        <begin position="46"/>
        <end position="179"/>
    </location>
</feature>
<feature type="compositionally biased region" description="Basic and acidic residues" evidence="3">
    <location>
        <begin position="379"/>
        <end position="389"/>
    </location>
</feature>
<feature type="domain" description="AMP-dependent synthetase/ligase" evidence="4">
    <location>
        <begin position="237"/>
        <end position="421"/>
    </location>
</feature>
<dbReference type="Pfam" id="PF00501">
    <property type="entry name" value="AMP-binding"/>
    <property type="match status" value="2"/>
</dbReference>
<dbReference type="InterPro" id="IPR042099">
    <property type="entry name" value="ANL_N_sf"/>
</dbReference>
<dbReference type="Gene3D" id="3.40.50.12780">
    <property type="entry name" value="N-terminal domain of ligase-like"/>
    <property type="match status" value="1"/>
</dbReference>
<accession>A0A7W7S8Z7</accession>
<dbReference type="Gene3D" id="3.40.50.980">
    <property type="match status" value="1"/>
</dbReference>
<comment type="caution">
    <text evidence="6">The sequence shown here is derived from an EMBL/GenBank/DDBJ whole genome shotgun (WGS) entry which is preliminary data.</text>
</comment>
<dbReference type="EC" id="6.2.1.-" evidence="6"/>
<organism evidence="6 7">
    <name type="scientific">Kitasatospora gansuensis</name>
    <dbReference type="NCBI Taxonomy" id="258050"/>
    <lineage>
        <taxon>Bacteria</taxon>
        <taxon>Bacillati</taxon>
        <taxon>Actinomycetota</taxon>
        <taxon>Actinomycetes</taxon>
        <taxon>Kitasatosporales</taxon>
        <taxon>Streptomycetaceae</taxon>
        <taxon>Kitasatospora</taxon>
    </lineage>
</organism>
<dbReference type="PANTHER" id="PTHR43201">
    <property type="entry name" value="ACYL-COA SYNTHETASE"/>
    <property type="match status" value="1"/>
</dbReference>
<dbReference type="AlphaFoldDB" id="A0A7W7S8Z7"/>
<dbReference type="Gene3D" id="3.30.300.30">
    <property type="match status" value="1"/>
</dbReference>
<evidence type="ECO:0000313" key="6">
    <source>
        <dbReference type="EMBL" id="MBB4946075.1"/>
    </source>
</evidence>
<evidence type="ECO:0000259" key="5">
    <source>
        <dbReference type="Pfam" id="PF13193"/>
    </source>
</evidence>
<dbReference type="InterPro" id="IPR045851">
    <property type="entry name" value="AMP-bd_C_sf"/>
</dbReference>
<dbReference type="RefSeq" id="WP_184912878.1">
    <property type="nucleotide sequence ID" value="NZ_JACHJR010000001.1"/>
</dbReference>
<dbReference type="GO" id="GO:0006631">
    <property type="term" value="P:fatty acid metabolic process"/>
    <property type="evidence" value="ECO:0007669"/>
    <property type="project" value="TreeGrafter"/>
</dbReference>
<dbReference type="SUPFAM" id="SSF56801">
    <property type="entry name" value="Acetyl-CoA synthetase-like"/>
    <property type="match status" value="1"/>
</dbReference>
<name>A0A7W7S8Z7_9ACTN</name>
<dbReference type="Proteomes" id="UP000573327">
    <property type="component" value="Unassembled WGS sequence"/>
</dbReference>
<dbReference type="GO" id="GO:0031956">
    <property type="term" value="F:medium-chain fatty acid-CoA ligase activity"/>
    <property type="evidence" value="ECO:0007669"/>
    <property type="project" value="TreeGrafter"/>
</dbReference>